<organism evidence="1 2">
    <name type="scientific">Pleurodeles waltl</name>
    <name type="common">Iberian ribbed newt</name>
    <dbReference type="NCBI Taxonomy" id="8319"/>
    <lineage>
        <taxon>Eukaryota</taxon>
        <taxon>Metazoa</taxon>
        <taxon>Chordata</taxon>
        <taxon>Craniata</taxon>
        <taxon>Vertebrata</taxon>
        <taxon>Euteleostomi</taxon>
        <taxon>Amphibia</taxon>
        <taxon>Batrachia</taxon>
        <taxon>Caudata</taxon>
        <taxon>Salamandroidea</taxon>
        <taxon>Salamandridae</taxon>
        <taxon>Pleurodelinae</taxon>
        <taxon>Pleurodeles</taxon>
    </lineage>
</organism>
<keyword evidence="2" id="KW-1185">Reference proteome</keyword>
<evidence type="ECO:0000313" key="1">
    <source>
        <dbReference type="EMBL" id="KAJ1200966.1"/>
    </source>
</evidence>
<proteinExistence type="predicted"/>
<accession>A0AAV7VKU4</accession>
<reference evidence="1" key="1">
    <citation type="journal article" date="2022" name="bioRxiv">
        <title>Sequencing and chromosome-scale assembly of the giantPleurodeles waltlgenome.</title>
        <authorList>
            <person name="Brown T."/>
            <person name="Elewa A."/>
            <person name="Iarovenko S."/>
            <person name="Subramanian E."/>
            <person name="Araus A.J."/>
            <person name="Petzold A."/>
            <person name="Susuki M."/>
            <person name="Suzuki K.-i.T."/>
            <person name="Hayashi T."/>
            <person name="Toyoda A."/>
            <person name="Oliveira C."/>
            <person name="Osipova E."/>
            <person name="Leigh N.D."/>
            <person name="Simon A."/>
            <person name="Yun M.H."/>
        </authorList>
    </citation>
    <scope>NUCLEOTIDE SEQUENCE</scope>
    <source>
        <strain evidence="1">20211129_DDA</strain>
        <tissue evidence="1">Liver</tissue>
    </source>
</reference>
<dbReference type="EMBL" id="JANPWB010000003">
    <property type="protein sequence ID" value="KAJ1200966.1"/>
    <property type="molecule type" value="Genomic_DNA"/>
</dbReference>
<dbReference type="AlphaFoldDB" id="A0AAV7VKU4"/>
<gene>
    <name evidence="1" type="ORF">NDU88_004784</name>
</gene>
<comment type="caution">
    <text evidence="1">The sequence shown here is derived from an EMBL/GenBank/DDBJ whole genome shotgun (WGS) entry which is preliminary data.</text>
</comment>
<name>A0AAV7VKU4_PLEWA</name>
<evidence type="ECO:0000313" key="2">
    <source>
        <dbReference type="Proteomes" id="UP001066276"/>
    </source>
</evidence>
<sequence length="138" mass="14862">MARAAGLVGTFGCAPEGGDQVHRLPQETSDEKRCVITFHPAQRLNVAVAARPQQESLILSNPGMAADFLLIRACSSGRHQAGHSQQHVSRPVVLTGSSMLPQSPRAEQPTLRELCPTVRESAAGHRPPLPCFLRIIRG</sequence>
<protein>
    <submittedName>
        <fullName evidence="1">Uncharacterized protein</fullName>
    </submittedName>
</protein>
<dbReference type="Proteomes" id="UP001066276">
    <property type="component" value="Chromosome 2_1"/>
</dbReference>